<evidence type="ECO:0000256" key="10">
    <source>
        <dbReference type="ARBA" id="ARBA00022842"/>
    </source>
</evidence>
<evidence type="ECO:0000256" key="7">
    <source>
        <dbReference type="ARBA" id="ARBA00022723"/>
    </source>
</evidence>
<dbReference type="PROSITE" id="PS50879">
    <property type="entry name" value="RNASE_H_1"/>
    <property type="match status" value="1"/>
</dbReference>
<dbReference type="Gene3D" id="3.30.420.10">
    <property type="entry name" value="Ribonuclease H-like superfamily/Ribonuclease H"/>
    <property type="match status" value="1"/>
</dbReference>
<dbReference type="PANTHER" id="PTHR10642:SF26">
    <property type="entry name" value="RIBONUCLEASE H1"/>
    <property type="match status" value="1"/>
</dbReference>
<evidence type="ECO:0000256" key="5">
    <source>
        <dbReference type="ARBA" id="ARBA00012180"/>
    </source>
</evidence>
<comment type="catalytic activity">
    <reaction evidence="1">
        <text>Endonucleolytic cleavage to 5'-phosphomonoester.</text>
        <dbReference type="EC" id="3.1.26.4"/>
    </reaction>
</comment>
<dbReference type="Pfam" id="PF00075">
    <property type="entry name" value="RNase_H"/>
    <property type="match status" value="1"/>
</dbReference>
<evidence type="ECO:0000256" key="6">
    <source>
        <dbReference type="ARBA" id="ARBA00022722"/>
    </source>
</evidence>
<evidence type="ECO:0000256" key="4">
    <source>
        <dbReference type="ARBA" id="ARBA00011245"/>
    </source>
</evidence>
<proteinExistence type="inferred from homology"/>
<protein>
    <recommendedName>
        <fullName evidence="5">ribonuclease H</fullName>
        <ecNumber evidence="5">3.1.26.4</ecNumber>
    </recommendedName>
</protein>
<dbReference type="InterPro" id="IPR022892">
    <property type="entry name" value="RNaseHI"/>
</dbReference>
<dbReference type="AlphaFoldDB" id="A0A6N3ITX3"/>
<dbReference type="GO" id="GO:0046872">
    <property type="term" value="F:metal ion binding"/>
    <property type="evidence" value="ECO:0007669"/>
    <property type="project" value="UniProtKB-KW"/>
</dbReference>
<dbReference type="GO" id="GO:0043137">
    <property type="term" value="P:DNA replication, removal of RNA primer"/>
    <property type="evidence" value="ECO:0007669"/>
    <property type="project" value="TreeGrafter"/>
</dbReference>
<feature type="region of interest" description="Disordered" evidence="11">
    <location>
        <begin position="126"/>
        <end position="176"/>
    </location>
</feature>
<dbReference type="GO" id="GO:0003676">
    <property type="term" value="F:nucleic acid binding"/>
    <property type="evidence" value="ECO:0007669"/>
    <property type="project" value="InterPro"/>
</dbReference>
<keyword evidence="10" id="KW-0460">Magnesium</keyword>
<dbReference type="InterPro" id="IPR002156">
    <property type="entry name" value="RNaseH_domain"/>
</dbReference>
<dbReference type="EC" id="3.1.26.4" evidence="5"/>
<dbReference type="InterPro" id="IPR012337">
    <property type="entry name" value="RNaseH-like_sf"/>
</dbReference>
<keyword evidence="7" id="KW-0479">Metal-binding</keyword>
<evidence type="ECO:0000256" key="2">
    <source>
        <dbReference type="ARBA" id="ARBA00001946"/>
    </source>
</evidence>
<evidence type="ECO:0000256" key="11">
    <source>
        <dbReference type="SAM" id="MobiDB-lite"/>
    </source>
</evidence>
<keyword evidence="8" id="KW-0255">Endonuclease</keyword>
<dbReference type="CDD" id="cd09278">
    <property type="entry name" value="RNase_HI_prokaryote_like"/>
    <property type="match status" value="1"/>
</dbReference>
<comment type="subunit">
    <text evidence="4">Monomer.</text>
</comment>
<evidence type="ECO:0000256" key="9">
    <source>
        <dbReference type="ARBA" id="ARBA00022801"/>
    </source>
</evidence>
<evidence type="ECO:0000313" key="13">
    <source>
        <dbReference type="EMBL" id="CAA9412225.1"/>
    </source>
</evidence>
<accession>A0A6N3ITX3</accession>
<evidence type="ECO:0000256" key="8">
    <source>
        <dbReference type="ARBA" id="ARBA00022759"/>
    </source>
</evidence>
<reference evidence="13" key="1">
    <citation type="submission" date="2020-02" db="EMBL/GenBank/DDBJ databases">
        <authorList>
            <person name="Meier V. D."/>
        </authorList>
    </citation>
    <scope>NUCLEOTIDE SEQUENCE</scope>
    <source>
        <strain evidence="13">AVDCRST_MAG03</strain>
    </source>
</reference>
<dbReference type="GO" id="GO:0004523">
    <property type="term" value="F:RNA-DNA hybrid ribonuclease activity"/>
    <property type="evidence" value="ECO:0007669"/>
    <property type="project" value="UniProtKB-EC"/>
</dbReference>
<comment type="similarity">
    <text evidence="3">Belongs to the RNase H family.</text>
</comment>
<dbReference type="InterPro" id="IPR050092">
    <property type="entry name" value="RNase_H"/>
</dbReference>
<dbReference type="PANTHER" id="PTHR10642">
    <property type="entry name" value="RIBONUCLEASE H1"/>
    <property type="match status" value="1"/>
</dbReference>
<gene>
    <name evidence="13" type="ORF">AVDCRST_MAG03-1944</name>
</gene>
<name>A0A6N3ITX3_9ACTN</name>
<keyword evidence="6" id="KW-0540">Nuclease</keyword>
<feature type="compositionally biased region" description="Basic and acidic residues" evidence="11">
    <location>
        <begin position="164"/>
        <end position="176"/>
    </location>
</feature>
<evidence type="ECO:0000256" key="3">
    <source>
        <dbReference type="ARBA" id="ARBA00005300"/>
    </source>
</evidence>
<evidence type="ECO:0000259" key="12">
    <source>
        <dbReference type="PROSITE" id="PS50879"/>
    </source>
</evidence>
<comment type="cofactor">
    <cofactor evidence="2">
        <name>Mg(2+)</name>
        <dbReference type="ChEBI" id="CHEBI:18420"/>
    </cofactor>
</comment>
<dbReference type="InterPro" id="IPR036397">
    <property type="entry name" value="RNaseH_sf"/>
</dbReference>
<dbReference type="SUPFAM" id="SSF53098">
    <property type="entry name" value="Ribonuclease H-like"/>
    <property type="match status" value="1"/>
</dbReference>
<evidence type="ECO:0000256" key="1">
    <source>
        <dbReference type="ARBA" id="ARBA00000077"/>
    </source>
</evidence>
<feature type="domain" description="RNase H type-1" evidence="12">
    <location>
        <begin position="2"/>
        <end position="150"/>
    </location>
</feature>
<organism evidence="13">
    <name type="scientific">uncultured Rubrobacteraceae bacterium</name>
    <dbReference type="NCBI Taxonomy" id="349277"/>
    <lineage>
        <taxon>Bacteria</taxon>
        <taxon>Bacillati</taxon>
        <taxon>Actinomycetota</taxon>
        <taxon>Rubrobacteria</taxon>
        <taxon>Rubrobacterales</taxon>
        <taxon>Rubrobacteraceae</taxon>
        <taxon>environmental samples</taxon>
    </lineage>
</organism>
<keyword evidence="9 13" id="KW-0378">Hydrolase</keyword>
<sequence length="176" mass="19056">MPEPEAYAYTDGASTGSRGPGGYGAVVTWGGKTEEISGGEGDTTNLRMEVTAACVALETIDEGCVVTVYSDSSYLVNCMRRGWYKKWRENAWLNHRKVPVANRDLWERLLVAAGLHREVRWRKVKGHSKTAGAHKSGNDRADALAVAAKKRVGGDQGSGPEPAARPEREASRPSCP</sequence>
<dbReference type="EMBL" id="CADCUT010000120">
    <property type="protein sequence ID" value="CAA9412225.1"/>
    <property type="molecule type" value="Genomic_DNA"/>
</dbReference>